<name>X1R2B7_9ZZZZ</name>
<sequence>MTLSTLEQRSPPCQPLTGQKCPEDENELVSSESSPSPPPSSQSMAHYNALSPDNLNIYCKKGIDREKRYGVPSTYRILTMGNYHKHHSDINTMLRVVLGLENRERSAVFCLLRLFLYYGKVYPKAADVADQEYISKRTFWRAMEKLRDLGVLEVINRYINHRQISNLYRLDKLVVMIATFIAEHHLGLFINDALGKYALKMVDFFRSWDQLWDAEINLSLPAPVKLPAAGGGI</sequence>
<dbReference type="InterPro" id="IPR036388">
    <property type="entry name" value="WH-like_DNA-bd_sf"/>
</dbReference>
<evidence type="ECO:0000256" key="1">
    <source>
        <dbReference type="SAM" id="MobiDB-lite"/>
    </source>
</evidence>
<dbReference type="EMBL" id="BARW01000222">
    <property type="protein sequence ID" value="GAI61221.1"/>
    <property type="molecule type" value="Genomic_DNA"/>
</dbReference>
<accession>X1R2B7</accession>
<comment type="caution">
    <text evidence="2">The sequence shown here is derived from an EMBL/GenBank/DDBJ whole genome shotgun (WGS) entry which is preliminary data.</text>
</comment>
<reference evidence="2" key="1">
    <citation type="journal article" date="2014" name="Front. Microbiol.">
        <title>High frequency of phylogenetically diverse reductive dehalogenase-homologous genes in deep subseafloor sedimentary metagenomes.</title>
        <authorList>
            <person name="Kawai M."/>
            <person name="Futagami T."/>
            <person name="Toyoda A."/>
            <person name="Takaki Y."/>
            <person name="Nishi S."/>
            <person name="Hori S."/>
            <person name="Arai W."/>
            <person name="Tsubouchi T."/>
            <person name="Morono Y."/>
            <person name="Uchiyama I."/>
            <person name="Ito T."/>
            <person name="Fujiyama A."/>
            <person name="Inagaki F."/>
            <person name="Takami H."/>
        </authorList>
    </citation>
    <scope>NUCLEOTIDE SEQUENCE</scope>
    <source>
        <strain evidence="2">Expedition CK06-06</strain>
    </source>
</reference>
<gene>
    <name evidence="2" type="ORF">S12H4_01208</name>
</gene>
<proteinExistence type="predicted"/>
<protein>
    <submittedName>
        <fullName evidence="2">Uncharacterized protein</fullName>
    </submittedName>
</protein>
<organism evidence="2">
    <name type="scientific">marine sediment metagenome</name>
    <dbReference type="NCBI Taxonomy" id="412755"/>
    <lineage>
        <taxon>unclassified sequences</taxon>
        <taxon>metagenomes</taxon>
        <taxon>ecological metagenomes</taxon>
    </lineage>
</organism>
<dbReference type="Gene3D" id="1.10.10.10">
    <property type="entry name" value="Winged helix-like DNA-binding domain superfamily/Winged helix DNA-binding domain"/>
    <property type="match status" value="1"/>
</dbReference>
<feature type="region of interest" description="Disordered" evidence="1">
    <location>
        <begin position="1"/>
        <end position="46"/>
    </location>
</feature>
<evidence type="ECO:0000313" key="2">
    <source>
        <dbReference type="EMBL" id="GAI61221.1"/>
    </source>
</evidence>
<dbReference type="AlphaFoldDB" id="X1R2B7"/>